<sequence>MQRKILIKGTLILTFTGIATRLIGFFYRIFLSRSFGETAVGLYQLIFPVYALAISFTSAGIQTAVSRSVAREHTLHRDKKCTCLLYTGIGLSFLLSMITMYLLQHYNSAIAIHFLHEPRCMFSITAMSYAIPFASIHSCICGYYLGLKQTRIPAFSQLIEQTSRVVFVCLLFTVFTRNGSHANVALAVAGLAAGEFFSMSYSLYILRSKQGITLAHSQATPSMFLSSLKELTALSVPLTANRILLNILQSIEAVSIPVQLRAFGMDTNNALRMYGVLTGMALPLILFPTAVSNSIASMTLPAIAELQASRNHTAIKIFVSRLCLGSLLLGAMCSVVFLFGGSLAGIWLFHSSLAGKFITTLAWICPFLYTNSILTSIINGLGKPFISFLYNSLHLIIRILSIYIYIPQKGIYGYLIGLLFSQVLLFFLSLQFLYRYFQKGETL</sequence>
<feature type="transmembrane region" description="Helical" evidence="6">
    <location>
        <begin position="123"/>
        <end position="146"/>
    </location>
</feature>
<evidence type="ECO:0000256" key="6">
    <source>
        <dbReference type="SAM" id="Phobius"/>
    </source>
</evidence>
<feature type="transmembrane region" description="Helical" evidence="6">
    <location>
        <begin position="412"/>
        <end position="434"/>
    </location>
</feature>
<keyword evidence="8" id="KW-1185">Reference proteome</keyword>
<evidence type="ECO:0000256" key="1">
    <source>
        <dbReference type="ARBA" id="ARBA00004651"/>
    </source>
</evidence>
<feature type="transmembrane region" description="Helical" evidence="6">
    <location>
        <begin position="280"/>
        <end position="303"/>
    </location>
</feature>
<dbReference type="PIRSF" id="PIRSF038958">
    <property type="entry name" value="PG_synth_SpoVB"/>
    <property type="match status" value="1"/>
</dbReference>
<evidence type="ECO:0000256" key="3">
    <source>
        <dbReference type="ARBA" id="ARBA00022692"/>
    </source>
</evidence>
<proteinExistence type="predicted"/>
<dbReference type="Pfam" id="PF01943">
    <property type="entry name" value="Polysacc_synt"/>
    <property type="match status" value="1"/>
</dbReference>
<feature type="transmembrane region" description="Helical" evidence="6">
    <location>
        <begin position="42"/>
        <end position="62"/>
    </location>
</feature>
<evidence type="ECO:0000256" key="4">
    <source>
        <dbReference type="ARBA" id="ARBA00022989"/>
    </source>
</evidence>
<organism evidence="7 8">
    <name type="scientific">Dorea ammoniilytica</name>
    <dbReference type="NCBI Taxonomy" id="2981788"/>
    <lineage>
        <taxon>Bacteria</taxon>
        <taxon>Bacillati</taxon>
        <taxon>Bacillota</taxon>
        <taxon>Clostridia</taxon>
        <taxon>Lachnospirales</taxon>
        <taxon>Lachnospiraceae</taxon>
        <taxon>Dorea</taxon>
    </lineage>
</organism>
<evidence type="ECO:0000256" key="2">
    <source>
        <dbReference type="ARBA" id="ARBA00022475"/>
    </source>
</evidence>
<dbReference type="InterPro" id="IPR024923">
    <property type="entry name" value="PG_synth_SpoVB"/>
</dbReference>
<keyword evidence="5 6" id="KW-0472">Membrane</keyword>
<evidence type="ECO:0000313" key="8">
    <source>
        <dbReference type="Proteomes" id="UP001207605"/>
    </source>
</evidence>
<accession>A0ABT2S3D0</accession>
<feature type="transmembrane region" description="Helical" evidence="6">
    <location>
        <begin position="182"/>
        <end position="206"/>
    </location>
</feature>
<keyword evidence="4 6" id="KW-1133">Transmembrane helix</keyword>
<feature type="transmembrane region" description="Helical" evidence="6">
    <location>
        <begin position="83"/>
        <end position="103"/>
    </location>
</feature>
<feature type="transmembrane region" description="Helical" evidence="6">
    <location>
        <begin position="361"/>
        <end position="381"/>
    </location>
</feature>
<reference evidence="7 8" key="1">
    <citation type="journal article" date="2021" name="ISME Commun">
        <title>Automated analysis of genomic sequences facilitates high-throughput and comprehensive description of bacteria.</title>
        <authorList>
            <person name="Hitch T.C.A."/>
        </authorList>
    </citation>
    <scope>NUCLEOTIDE SEQUENCE [LARGE SCALE GENOMIC DNA]</scope>
    <source>
        <strain evidence="7 8">Sanger_02</strain>
    </source>
</reference>
<comment type="caution">
    <text evidence="7">The sequence shown here is derived from an EMBL/GenBank/DDBJ whole genome shotgun (WGS) entry which is preliminary data.</text>
</comment>
<keyword evidence="3 6" id="KW-0812">Transmembrane</keyword>
<evidence type="ECO:0000313" key="7">
    <source>
        <dbReference type="EMBL" id="MCU6699023.1"/>
    </source>
</evidence>
<dbReference type="PANTHER" id="PTHR30250:SF21">
    <property type="entry name" value="LIPID II FLIPPASE MURJ"/>
    <property type="match status" value="1"/>
</dbReference>
<dbReference type="EMBL" id="JAOQJV010000001">
    <property type="protein sequence ID" value="MCU6699023.1"/>
    <property type="molecule type" value="Genomic_DNA"/>
</dbReference>
<dbReference type="InterPro" id="IPR050833">
    <property type="entry name" value="Poly_Biosynth_Transport"/>
</dbReference>
<gene>
    <name evidence="7" type="ORF">OCV65_02020</name>
</gene>
<evidence type="ECO:0000256" key="5">
    <source>
        <dbReference type="ARBA" id="ARBA00023136"/>
    </source>
</evidence>
<feature type="transmembrane region" description="Helical" evidence="6">
    <location>
        <begin position="388"/>
        <end position="406"/>
    </location>
</feature>
<feature type="transmembrane region" description="Helical" evidence="6">
    <location>
        <begin position="12"/>
        <end position="30"/>
    </location>
</feature>
<feature type="transmembrane region" description="Helical" evidence="6">
    <location>
        <begin position="324"/>
        <end position="349"/>
    </location>
</feature>
<keyword evidence="2" id="KW-1003">Cell membrane</keyword>
<dbReference type="InterPro" id="IPR002797">
    <property type="entry name" value="Polysacc_synth"/>
</dbReference>
<dbReference type="PANTHER" id="PTHR30250">
    <property type="entry name" value="PST FAMILY PREDICTED COLANIC ACID TRANSPORTER"/>
    <property type="match status" value="1"/>
</dbReference>
<dbReference type="RefSeq" id="WP_262580759.1">
    <property type="nucleotide sequence ID" value="NZ_JAOQJV010000001.1"/>
</dbReference>
<protein>
    <submittedName>
        <fullName evidence="7">Oligosaccharide flippase family protein</fullName>
    </submittedName>
</protein>
<comment type="subcellular location">
    <subcellularLocation>
        <location evidence="1">Cell membrane</location>
        <topology evidence="1">Multi-pass membrane protein</topology>
    </subcellularLocation>
</comment>
<dbReference type="Proteomes" id="UP001207605">
    <property type="component" value="Unassembled WGS sequence"/>
</dbReference>
<name>A0ABT2S3D0_9FIRM</name>